<dbReference type="EMBL" id="JPLY01000003">
    <property type="protein sequence ID" value="KFC21906.1"/>
    <property type="molecule type" value="Genomic_DNA"/>
</dbReference>
<sequence>MRFYLGLLSSLVFSFTFGQKTVNARIITLDNDTLRTRVKVATNMFDPTLIYGSSFTTKIKSITEDNKKVNIEASTVKEISFEDFSGKRRVFVNNSQDKKSLNEHLFNGKVLDWYRGYTAGTGGETGVDFLFNKTTNTGIPIGYFTGIPKKKLQEFLKDEPDMESFIEETKSSSLRNAENSIDNVMESIIKKYESLKDKK</sequence>
<dbReference type="Proteomes" id="UP000028623">
    <property type="component" value="Unassembled WGS sequence"/>
</dbReference>
<dbReference type="eggNOG" id="ENOG5032UQ5">
    <property type="taxonomic scope" value="Bacteria"/>
</dbReference>
<gene>
    <name evidence="1" type="ORF">IO89_07965</name>
</gene>
<proteinExistence type="predicted"/>
<evidence type="ECO:0000313" key="1">
    <source>
        <dbReference type="EMBL" id="KFC21906.1"/>
    </source>
</evidence>
<dbReference type="AlphaFoldDB" id="A0A085BHG1"/>
<organism evidence="1 2">
    <name type="scientific">Epilithonimonas lactis</name>
    <dbReference type="NCBI Taxonomy" id="421072"/>
    <lineage>
        <taxon>Bacteria</taxon>
        <taxon>Pseudomonadati</taxon>
        <taxon>Bacteroidota</taxon>
        <taxon>Flavobacteriia</taxon>
        <taxon>Flavobacteriales</taxon>
        <taxon>Weeksellaceae</taxon>
        <taxon>Chryseobacterium group</taxon>
        <taxon>Epilithonimonas</taxon>
    </lineage>
</organism>
<dbReference type="RefSeq" id="WP_034975146.1">
    <property type="nucleotide sequence ID" value="NZ_FOFI01000003.1"/>
</dbReference>
<comment type="caution">
    <text evidence="1">The sequence shown here is derived from an EMBL/GenBank/DDBJ whole genome shotgun (WGS) entry which is preliminary data.</text>
</comment>
<evidence type="ECO:0000313" key="2">
    <source>
        <dbReference type="Proteomes" id="UP000028623"/>
    </source>
</evidence>
<keyword evidence="2" id="KW-1185">Reference proteome</keyword>
<name>A0A085BHG1_9FLAO</name>
<protein>
    <submittedName>
        <fullName evidence="1">Uncharacterized protein</fullName>
    </submittedName>
</protein>
<accession>A0A085BHG1</accession>
<reference evidence="1 2" key="1">
    <citation type="submission" date="2014-07" db="EMBL/GenBank/DDBJ databases">
        <title>Epilithonimonas lactis LMG 22401 Genome.</title>
        <authorList>
            <person name="Pipes S.E."/>
            <person name="Stropko S.J."/>
        </authorList>
    </citation>
    <scope>NUCLEOTIDE SEQUENCE [LARGE SCALE GENOMIC DNA]</scope>
    <source>
        <strain evidence="1 2">LMG 24401</strain>
    </source>
</reference>
<dbReference type="OrthoDB" id="1261551at2"/>
<dbReference type="STRING" id="421072.SAMN04488097_2206"/>